<accession>A0A165D015</accession>
<reference evidence="2 3" key="1">
    <citation type="journal article" date="2016" name="Mol. Biol. Evol.">
        <title>Comparative Genomics of Early-Diverging Mushroom-Forming Fungi Provides Insights into the Origins of Lignocellulose Decay Capabilities.</title>
        <authorList>
            <person name="Nagy L.G."/>
            <person name="Riley R."/>
            <person name="Tritt A."/>
            <person name="Adam C."/>
            <person name="Daum C."/>
            <person name="Floudas D."/>
            <person name="Sun H."/>
            <person name="Yadav J.S."/>
            <person name="Pangilinan J."/>
            <person name="Larsson K.H."/>
            <person name="Matsuura K."/>
            <person name="Barry K."/>
            <person name="Labutti K."/>
            <person name="Kuo R."/>
            <person name="Ohm R.A."/>
            <person name="Bhattacharya S.S."/>
            <person name="Shirouzu T."/>
            <person name="Yoshinaga Y."/>
            <person name="Martin F.M."/>
            <person name="Grigoriev I.V."/>
            <person name="Hibbett D.S."/>
        </authorList>
    </citation>
    <scope>NUCLEOTIDE SEQUENCE [LARGE SCALE GENOMIC DNA]</scope>
    <source>
        <strain evidence="2 3">93-53</strain>
    </source>
</reference>
<dbReference type="Proteomes" id="UP000076871">
    <property type="component" value="Unassembled WGS sequence"/>
</dbReference>
<dbReference type="InParanoid" id="A0A165D015"/>
<feature type="region of interest" description="Disordered" evidence="1">
    <location>
        <begin position="1"/>
        <end position="28"/>
    </location>
</feature>
<feature type="non-terminal residue" evidence="2">
    <location>
        <position position="1"/>
    </location>
</feature>
<feature type="compositionally biased region" description="Basic and acidic residues" evidence="1">
    <location>
        <begin position="1"/>
        <end position="11"/>
    </location>
</feature>
<dbReference type="RefSeq" id="XP_040761601.1">
    <property type="nucleotide sequence ID" value="XM_040909526.1"/>
</dbReference>
<evidence type="ECO:0000256" key="1">
    <source>
        <dbReference type="SAM" id="MobiDB-lite"/>
    </source>
</evidence>
<organism evidence="2 3">
    <name type="scientific">Laetiporus sulphureus 93-53</name>
    <dbReference type="NCBI Taxonomy" id="1314785"/>
    <lineage>
        <taxon>Eukaryota</taxon>
        <taxon>Fungi</taxon>
        <taxon>Dikarya</taxon>
        <taxon>Basidiomycota</taxon>
        <taxon>Agaricomycotina</taxon>
        <taxon>Agaricomycetes</taxon>
        <taxon>Polyporales</taxon>
        <taxon>Laetiporus</taxon>
    </lineage>
</organism>
<gene>
    <name evidence="2" type="ORF">LAESUDRAFT_728859</name>
</gene>
<keyword evidence="3" id="KW-1185">Reference proteome</keyword>
<sequence>TVRHTELRNGNERFGGATDQGFDGQSLSSRRGLPISIAGISSPSSMMLTIHSVPAKLRSGDMRAASILAYNVPGIRQTEGTELNGL</sequence>
<name>A0A165D015_9APHY</name>
<protein>
    <submittedName>
        <fullName evidence="2">Uncharacterized protein</fullName>
    </submittedName>
</protein>
<evidence type="ECO:0000313" key="3">
    <source>
        <dbReference type="Proteomes" id="UP000076871"/>
    </source>
</evidence>
<dbReference type="AlphaFoldDB" id="A0A165D015"/>
<dbReference type="EMBL" id="KV427641">
    <property type="protein sequence ID" value="KZT03861.1"/>
    <property type="molecule type" value="Genomic_DNA"/>
</dbReference>
<proteinExistence type="predicted"/>
<dbReference type="GeneID" id="63826555"/>
<evidence type="ECO:0000313" key="2">
    <source>
        <dbReference type="EMBL" id="KZT03861.1"/>
    </source>
</evidence>